<sequence>MDTQASDHAKLAKKHKVVESPYPIGSKVIIKNVNRQNKLDERYEGPYLIHNVTDSGSYTLMDKTVDKFCKKHYEIQAVLDHKGSPDNYLYNVHWNGFDDLIENTWEPVENFDSTKHIELYWGRRGGAKATGKRRLAPKTVN</sequence>
<dbReference type="SUPFAM" id="SSF54160">
    <property type="entry name" value="Chromo domain-like"/>
    <property type="match status" value="1"/>
</dbReference>
<dbReference type="Pfam" id="PF00385">
    <property type="entry name" value="Chromo"/>
    <property type="match status" value="1"/>
</dbReference>
<accession>A0A0B7NI19</accession>
<dbReference type="OrthoDB" id="2285631at2759"/>
<dbReference type="CDD" id="cd00024">
    <property type="entry name" value="CD_CSD"/>
    <property type="match status" value="1"/>
</dbReference>
<dbReference type="PROSITE" id="PS50013">
    <property type="entry name" value="CHROMO_2"/>
    <property type="match status" value="1"/>
</dbReference>
<dbReference type="InterPro" id="IPR016197">
    <property type="entry name" value="Chromo-like_dom_sf"/>
</dbReference>
<name>A0A0B7NI19_9FUNG</name>
<evidence type="ECO:0000313" key="2">
    <source>
        <dbReference type="EMBL" id="CEP14571.1"/>
    </source>
</evidence>
<dbReference type="InterPro" id="IPR023780">
    <property type="entry name" value="Chromo_domain"/>
</dbReference>
<dbReference type="Gene3D" id="2.40.50.40">
    <property type="match status" value="1"/>
</dbReference>
<dbReference type="STRING" id="35722.A0A0B7NI19"/>
<dbReference type="EMBL" id="LN731540">
    <property type="protein sequence ID" value="CEP14571.1"/>
    <property type="molecule type" value="Genomic_DNA"/>
</dbReference>
<organism evidence="2 3">
    <name type="scientific">Parasitella parasitica</name>
    <dbReference type="NCBI Taxonomy" id="35722"/>
    <lineage>
        <taxon>Eukaryota</taxon>
        <taxon>Fungi</taxon>
        <taxon>Fungi incertae sedis</taxon>
        <taxon>Mucoromycota</taxon>
        <taxon>Mucoromycotina</taxon>
        <taxon>Mucoromycetes</taxon>
        <taxon>Mucorales</taxon>
        <taxon>Mucorineae</taxon>
        <taxon>Mucoraceae</taxon>
        <taxon>Parasitella</taxon>
    </lineage>
</organism>
<feature type="domain" description="Chromo" evidence="1">
    <location>
        <begin position="73"/>
        <end position="132"/>
    </location>
</feature>
<dbReference type="Proteomes" id="UP000054107">
    <property type="component" value="Unassembled WGS sequence"/>
</dbReference>
<evidence type="ECO:0000313" key="3">
    <source>
        <dbReference type="Proteomes" id="UP000054107"/>
    </source>
</evidence>
<evidence type="ECO:0000259" key="1">
    <source>
        <dbReference type="PROSITE" id="PS50013"/>
    </source>
</evidence>
<dbReference type="AlphaFoldDB" id="A0A0B7NI19"/>
<protein>
    <recommendedName>
        <fullName evidence="1">Chromo domain-containing protein</fullName>
    </recommendedName>
</protein>
<keyword evidence="3" id="KW-1185">Reference proteome</keyword>
<gene>
    <name evidence="2" type="primary">PARPA_08765.1 scaffold 34659</name>
</gene>
<dbReference type="SMART" id="SM00298">
    <property type="entry name" value="CHROMO"/>
    <property type="match status" value="1"/>
</dbReference>
<reference evidence="2 3" key="1">
    <citation type="submission" date="2014-09" db="EMBL/GenBank/DDBJ databases">
        <authorList>
            <person name="Ellenberger Sabrina"/>
        </authorList>
    </citation>
    <scope>NUCLEOTIDE SEQUENCE [LARGE SCALE GENOMIC DNA]</scope>
    <source>
        <strain evidence="2 3">CBS 412.66</strain>
    </source>
</reference>
<proteinExistence type="predicted"/>
<dbReference type="InterPro" id="IPR000953">
    <property type="entry name" value="Chromo/chromo_shadow_dom"/>
</dbReference>